<dbReference type="EMBL" id="FOKV01000001">
    <property type="protein sequence ID" value="SFB91133.1"/>
    <property type="molecule type" value="Genomic_DNA"/>
</dbReference>
<reference evidence="3" key="1">
    <citation type="submission" date="2016-10" db="EMBL/GenBank/DDBJ databases">
        <authorList>
            <person name="Varghese N."/>
            <person name="Submissions S."/>
        </authorList>
    </citation>
    <scope>NUCLEOTIDE SEQUENCE [LARGE SCALE GENOMIC DNA]</scope>
    <source>
        <strain evidence="3">DSM 24499</strain>
    </source>
</reference>
<dbReference type="Pfam" id="PF18939">
    <property type="entry name" value="DUF5686"/>
    <property type="match status" value="1"/>
</dbReference>
<keyword evidence="1" id="KW-0732">Signal</keyword>
<accession>A0A1I1F1W8</accession>
<feature type="chain" id="PRO_5011767043" evidence="1">
    <location>
        <begin position="28"/>
        <end position="836"/>
    </location>
</feature>
<feature type="signal peptide" evidence="1">
    <location>
        <begin position="1"/>
        <end position="27"/>
    </location>
</feature>
<sequence>MRGFLFIFMKYFLLSTLFIFSCFKVFAQTQVSGIVVDENGVGIPFANVIFTDSSEGTTTDEEGNFSLSSQKNYTSVTFSFLGYQTKDVSLQNKNLDNLKVTLYASSESLSEVRIYKGETSKKNNPAIDILRKIWANRRGNGVKKFDQYAYRRYEKLEFDLNTIDSSLIESRIFNGMEFIFEDLDTNRITGKTYLPVFLNESVSMVYGDNTTGQELTDLKGNKNSGFSDNQMLISTVRDIYDEIDVYDNYLRFFDKNFVSPLSKTGINVYNYVLADSAYVDDKYCYNIVYYPRRENELTFRGDFWVNDTTWAIKDINLEMSEGANLNWVKGVYIEQEFDVLNDSVFLLKRDFFQADFALREKEDSRGIYGKRTVLYDQYEFDNERPSSFYNKTVNRYREEVYNREDDFWQENRLEELNGDERGVYDMLDTLKTVKQFKRLYNVSTALATGYLDFEGWDYGPIFSTVGFNDVEGIRLRAGGRTYFSQHDKWRIEGYGAYGFEDNKFKYGIQGKVLLDPDNRLIISAGNRRDVEQLGTNLTNTTDVLGRSLASSALISTSSNNSLSSINLSVLAVEIEPVENLTFRVSGSYREIEAASEGFSLDFYTDETRTQVSSELQQTEISNLIMYTPGRKTAGYGVEREEIEDDHATMFVNYTLGVSNIFESDFDYKKLQFFYNQPFMVGGFGRANLSFEAGKTYGEVPLALLSVVPGNQTYFQLYNTFAQLDYYEFVTDTYVAAHFEHNFNGRLFSRIPLLRDLNLREIIGVKGVWGEISEDNIRLNASGIPLLAPNDEPYWEYSLGVGNIFKIIRIDAHFRGNYLDNPDARQFGVTINFGFHF</sequence>
<dbReference type="STRING" id="1334022.SAMN04487907_1011141"/>
<dbReference type="AlphaFoldDB" id="A0A1I1F1W8"/>
<organism evidence="2 3">
    <name type="scientific">Zunongwangia mangrovi</name>
    <dbReference type="NCBI Taxonomy" id="1334022"/>
    <lineage>
        <taxon>Bacteria</taxon>
        <taxon>Pseudomonadati</taxon>
        <taxon>Bacteroidota</taxon>
        <taxon>Flavobacteriia</taxon>
        <taxon>Flavobacteriales</taxon>
        <taxon>Flavobacteriaceae</taxon>
        <taxon>Zunongwangia</taxon>
    </lineage>
</organism>
<dbReference type="InterPro" id="IPR008969">
    <property type="entry name" value="CarboxyPept-like_regulatory"/>
</dbReference>
<dbReference type="SUPFAM" id="SSF49464">
    <property type="entry name" value="Carboxypeptidase regulatory domain-like"/>
    <property type="match status" value="1"/>
</dbReference>
<dbReference type="Gene3D" id="2.60.40.1120">
    <property type="entry name" value="Carboxypeptidase-like, regulatory domain"/>
    <property type="match status" value="1"/>
</dbReference>
<dbReference type="PROSITE" id="PS51257">
    <property type="entry name" value="PROKAR_LIPOPROTEIN"/>
    <property type="match status" value="1"/>
</dbReference>
<name>A0A1I1F1W8_9FLAO</name>
<keyword evidence="3" id="KW-1185">Reference proteome</keyword>
<dbReference type="InterPro" id="IPR043741">
    <property type="entry name" value="DUF5686"/>
</dbReference>
<evidence type="ECO:0000256" key="1">
    <source>
        <dbReference type="SAM" id="SignalP"/>
    </source>
</evidence>
<dbReference type="Proteomes" id="UP000199438">
    <property type="component" value="Unassembled WGS sequence"/>
</dbReference>
<evidence type="ECO:0000313" key="2">
    <source>
        <dbReference type="EMBL" id="SFB91133.1"/>
    </source>
</evidence>
<evidence type="ECO:0000313" key="3">
    <source>
        <dbReference type="Proteomes" id="UP000199438"/>
    </source>
</evidence>
<gene>
    <name evidence="2" type="ORF">SAMN04487907_1011141</name>
</gene>
<dbReference type="Pfam" id="PF13715">
    <property type="entry name" value="CarbopepD_reg_2"/>
    <property type="match status" value="1"/>
</dbReference>
<proteinExistence type="predicted"/>
<protein>
    <submittedName>
        <fullName evidence="2">CarboxypepD_reg-like domain-containing protein</fullName>
    </submittedName>
</protein>